<proteinExistence type="predicted"/>
<sequence length="163" mass="19306">MNKLDAYGRLLHHMISNIIIPNVGHKSSITNIHFFVMLALHEHRRMNFGFMAIEHSLATQTSSTKYFLYGCFLTKVFQYFVQNLVGVRDHIGIGKIYNKHTFKRIGFSRNEEENRRERVEKGQKMHKRSLKGNLQKCKRSLKITRFYEDEVIKLKNFEDKKNG</sequence>
<gene>
    <name evidence="1" type="ORF">M9H77_35000</name>
</gene>
<organism evidence="1 2">
    <name type="scientific">Catharanthus roseus</name>
    <name type="common">Madagascar periwinkle</name>
    <name type="synonym">Vinca rosea</name>
    <dbReference type="NCBI Taxonomy" id="4058"/>
    <lineage>
        <taxon>Eukaryota</taxon>
        <taxon>Viridiplantae</taxon>
        <taxon>Streptophyta</taxon>
        <taxon>Embryophyta</taxon>
        <taxon>Tracheophyta</taxon>
        <taxon>Spermatophyta</taxon>
        <taxon>Magnoliopsida</taxon>
        <taxon>eudicotyledons</taxon>
        <taxon>Gunneridae</taxon>
        <taxon>Pentapetalae</taxon>
        <taxon>asterids</taxon>
        <taxon>lamiids</taxon>
        <taxon>Gentianales</taxon>
        <taxon>Apocynaceae</taxon>
        <taxon>Rauvolfioideae</taxon>
        <taxon>Vinceae</taxon>
        <taxon>Catharanthinae</taxon>
        <taxon>Catharanthus</taxon>
    </lineage>
</organism>
<keyword evidence="2" id="KW-1185">Reference proteome</keyword>
<accession>A0ACB9ZN19</accession>
<dbReference type="EMBL" id="CM044708">
    <property type="protein sequence ID" value="KAI5648995.1"/>
    <property type="molecule type" value="Genomic_DNA"/>
</dbReference>
<evidence type="ECO:0000313" key="1">
    <source>
        <dbReference type="EMBL" id="KAI5648995.1"/>
    </source>
</evidence>
<evidence type="ECO:0000313" key="2">
    <source>
        <dbReference type="Proteomes" id="UP001060085"/>
    </source>
</evidence>
<protein>
    <submittedName>
        <fullName evidence="1">Uncharacterized protein</fullName>
    </submittedName>
</protein>
<name>A0ACB9ZN19_CATRO</name>
<reference evidence="2" key="1">
    <citation type="journal article" date="2023" name="Nat. Plants">
        <title>Single-cell RNA sequencing provides a high-resolution roadmap for understanding the multicellular compartmentation of specialized metabolism.</title>
        <authorList>
            <person name="Sun S."/>
            <person name="Shen X."/>
            <person name="Li Y."/>
            <person name="Li Y."/>
            <person name="Wang S."/>
            <person name="Li R."/>
            <person name="Zhang H."/>
            <person name="Shen G."/>
            <person name="Guo B."/>
            <person name="Wei J."/>
            <person name="Xu J."/>
            <person name="St-Pierre B."/>
            <person name="Chen S."/>
            <person name="Sun C."/>
        </authorList>
    </citation>
    <scope>NUCLEOTIDE SEQUENCE [LARGE SCALE GENOMIC DNA]</scope>
</reference>
<dbReference type="Proteomes" id="UP001060085">
    <property type="component" value="Linkage Group LG08"/>
</dbReference>
<comment type="caution">
    <text evidence="1">The sequence shown here is derived from an EMBL/GenBank/DDBJ whole genome shotgun (WGS) entry which is preliminary data.</text>
</comment>